<sequence>MQRELIDKYFRNECSDEERRQVLEYFRNNPGEWDKYATEEDWDKFDINDQLAPDLTERLFDNVSRQTFRKRSKIVFYRIAAAACIVLLAGAIWMYFSGRPTYVAKRSVTNDQSKQLTERSNISDTLMQILLDDGSVVLLSPKSSIRYKEPFMAAPDRDVYLAGKALFEVSKDKSRPFIVHADRLATTVLGTSFTVESFEESTAIKVTLHKGKIQVAAVNNIRKKWNGREILKPGDEFIYDKITMLASVTRYVPAEKLVKAGLADNKGRSVNRPDYYTFDMSPLSEVFDQLSVYYQVDIYYFPTDIQNKYFTGRMRKTDALETILSDIAVLNQLKIEKKDEHYVIGKKD</sequence>
<keyword evidence="5" id="KW-1185">Reference proteome</keyword>
<dbReference type="InterPro" id="IPR006860">
    <property type="entry name" value="FecR"/>
</dbReference>
<keyword evidence="1" id="KW-0812">Transmembrane</keyword>
<name>A0ABS7G6L2_9BACT</name>
<dbReference type="EMBL" id="JAICCF010000001">
    <property type="protein sequence ID" value="MBW8683291.1"/>
    <property type="molecule type" value="Genomic_DNA"/>
</dbReference>
<evidence type="ECO:0000259" key="3">
    <source>
        <dbReference type="Pfam" id="PF16344"/>
    </source>
</evidence>
<dbReference type="Gene3D" id="3.55.50.30">
    <property type="match status" value="1"/>
</dbReference>
<evidence type="ECO:0000313" key="4">
    <source>
        <dbReference type="EMBL" id="MBW8683291.1"/>
    </source>
</evidence>
<evidence type="ECO:0000313" key="5">
    <source>
        <dbReference type="Proteomes" id="UP000812961"/>
    </source>
</evidence>
<evidence type="ECO:0000259" key="2">
    <source>
        <dbReference type="Pfam" id="PF04773"/>
    </source>
</evidence>
<proteinExistence type="predicted"/>
<comment type="caution">
    <text evidence="4">The sequence shown here is derived from an EMBL/GenBank/DDBJ whole genome shotgun (WGS) entry which is preliminary data.</text>
</comment>
<protein>
    <submittedName>
        <fullName evidence="4">FecR domain-containing protein</fullName>
    </submittedName>
</protein>
<organism evidence="4 5">
    <name type="scientific">Chitinophaga rhizophila</name>
    <dbReference type="NCBI Taxonomy" id="2866212"/>
    <lineage>
        <taxon>Bacteria</taxon>
        <taxon>Pseudomonadati</taxon>
        <taxon>Bacteroidota</taxon>
        <taxon>Chitinophagia</taxon>
        <taxon>Chitinophagales</taxon>
        <taxon>Chitinophagaceae</taxon>
        <taxon>Chitinophaga</taxon>
    </lineage>
</organism>
<keyword evidence="1" id="KW-0472">Membrane</keyword>
<keyword evidence="1" id="KW-1133">Transmembrane helix</keyword>
<dbReference type="PIRSF" id="PIRSF018266">
    <property type="entry name" value="FecR"/>
    <property type="match status" value="1"/>
</dbReference>
<feature type="transmembrane region" description="Helical" evidence="1">
    <location>
        <begin position="75"/>
        <end position="96"/>
    </location>
</feature>
<gene>
    <name evidence="4" type="ORF">K1Y79_03005</name>
</gene>
<dbReference type="InterPro" id="IPR012373">
    <property type="entry name" value="Ferrdict_sens_TM"/>
</dbReference>
<dbReference type="InterPro" id="IPR032508">
    <property type="entry name" value="FecR_C"/>
</dbReference>
<dbReference type="Proteomes" id="UP000812961">
    <property type="component" value="Unassembled WGS sequence"/>
</dbReference>
<dbReference type="PANTHER" id="PTHR30273:SF2">
    <property type="entry name" value="PROTEIN FECR"/>
    <property type="match status" value="1"/>
</dbReference>
<dbReference type="Pfam" id="PF16344">
    <property type="entry name" value="FecR_C"/>
    <property type="match status" value="1"/>
</dbReference>
<evidence type="ECO:0000256" key="1">
    <source>
        <dbReference type="SAM" id="Phobius"/>
    </source>
</evidence>
<feature type="domain" description="Protein FecR C-terminal" evidence="3">
    <location>
        <begin position="275"/>
        <end position="343"/>
    </location>
</feature>
<feature type="domain" description="FecR protein" evidence="2">
    <location>
        <begin position="127"/>
        <end position="213"/>
    </location>
</feature>
<dbReference type="PANTHER" id="PTHR30273">
    <property type="entry name" value="PERIPLASMIC SIGNAL SENSOR AND SIGMA FACTOR ACTIVATOR FECR-RELATED"/>
    <property type="match status" value="1"/>
</dbReference>
<reference evidence="4 5" key="1">
    <citation type="submission" date="2021-08" db="EMBL/GenBank/DDBJ databases">
        <title>The genome sequence of Chitinophaga sp. B61.</title>
        <authorList>
            <person name="Zhang X."/>
        </authorList>
    </citation>
    <scope>NUCLEOTIDE SEQUENCE [LARGE SCALE GENOMIC DNA]</scope>
    <source>
        <strain evidence="4 5">B61</strain>
    </source>
</reference>
<dbReference type="RefSeq" id="WP_220248513.1">
    <property type="nucleotide sequence ID" value="NZ_JAICCF010000001.1"/>
</dbReference>
<accession>A0ABS7G6L2</accession>
<dbReference type="Pfam" id="PF04773">
    <property type="entry name" value="FecR"/>
    <property type="match status" value="1"/>
</dbReference>
<dbReference type="Gene3D" id="2.60.120.1440">
    <property type="match status" value="1"/>
</dbReference>